<reference evidence="1" key="2">
    <citation type="submission" date="2021-04" db="EMBL/GenBank/DDBJ databases">
        <authorList>
            <person name="Gilroy R."/>
        </authorList>
    </citation>
    <scope>NUCLEOTIDE SEQUENCE</scope>
    <source>
        <strain evidence="1">ChiBcec16_6824</strain>
    </source>
</reference>
<dbReference type="Proteomes" id="UP000823868">
    <property type="component" value="Unassembled WGS sequence"/>
</dbReference>
<name>A0A9D2BZU2_9FIRM</name>
<sequence length="220" mass="25053">MDTMSWRAVVPLYGPAELQGYTEEDIAYLKERFGALPSVLEEFYRAAGRTEAFHHVQDTWLLPEHFRTWDWLRESEHLFLLNENQGVCRALIRREDLSLPDPPVYSTEDDEHWALCAPSTSAFLAAALAYEASFTFPHSPEGFLWLNGEDMDLLSTRLTQLPLSLQNWLREMEITLYQNAPDNLAAVTGDEESASMLYGAVCEESYRKLDAALEGIGEPM</sequence>
<protein>
    <recommendedName>
        <fullName evidence="3">SMI1/KNR4 family protein</fullName>
    </recommendedName>
</protein>
<accession>A0A9D2BZU2</accession>
<evidence type="ECO:0000313" key="1">
    <source>
        <dbReference type="EMBL" id="HIY21815.1"/>
    </source>
</evidence>
<reference evidence="1" key="1">
    <citation type="journal article" date="2021" name="PeerJ">
        <title>Extensive microbial diversity within the chicken gut microbiome revealed by metagenomics and culture.</title>
        <authorList>
            <person name="Gilroy R."/>
            <person name="Ravi A."/>
            <person name="Getino M."/>
            <person name="Pursley I."/>
            <person name="Horton D.L."/>
            <person name="Alikhan N.F."/>
            <person name="Baker D."/>
            <person name="Gharbi K."/>
            <person name="Hall N."/>
            <person name="Watson M."/>
            <person name="Adriaenssens E.M."/>
            <person name="Foster-Nyarko E."/>
            <person name="Jarju S."/>
            <person name="Secka A."/>
            <person name="Antonio M."/>
            <person name="Oren A."/>
            <person name="Chaudhuri R.R."/>
            <person name="La Ragione R."/>
            <person name="Hildebrand F."/>
            <person name="Pallen M.J."/>
        </authorList>
    </citation>
    <scope>NUCLEOTIDE SEQUENCE</scope>
    <source>
        <strain evidence="1">ChiBcec16_6824</strain>
    </source>
</reference>
<dbReference type="EMBL" id="DXDX01000143">
    <property type="protein sequence ID" value="HIY21815.1"/>
    <property type="molecule type" value="Genomic_DNA"/>
</dbReference>
<organism evidence="1 2">
    <name type="scientific">Candidatus Flavonifractor merdigallinarum</name>
    <dbReference type="NCBI Taxonomy" id="2838589"/>
    <lineage>
        <taxon>Bacteria</taxon>
        <taxon>Bacillati</taxon>
        <taxon>Bacillota</taxon>
        <taxon>Clostridia</taxon>
        <taxon>Eubacteriales</taxon>
        <taxon>Oscillospiraceae</taxon>
        <taxon>Flavonifractor</taxon>
    </lineage>
</organism>
<evidence type="ECO:0000313" key="2">
    <source>
        <dbReference type="Proteomes" id="UP000823868"/>
    </source>
</evidence>
<dbReference type="AlphaFoldDB" id="A0A9D2BZU2"/>
<proteinExistence type="predicted"/>
<evidence type="ECO:0008006" key="3">
    <source>
        <dbReference type="Google" id="ProtNLM"/>
    </source>
</evidence>
<comment type="caution">
    <text evidence="1">The sequence shown here is derived from an EMBL/GenBank/DDBJ whole genome shotgun (WGS) entry which is preliminary data.</text>
</comment>
<gene>
    <name evidence="1" type="ORF">H9841_07945</name>
</gene>